<dbReference type="GO" id="GO:0008962">
    <property type="term" value="F:phosphatidylglycerophosphatase activity"/>
    <property type="evidence" value="ECO:0007669"/>
    <property type="project" value="UniProtKB-EC"/>
</dbReference>
<dbReference type="InterPro" id="IPR007686">
    <property type="entry name" value="YutG/PgpA"/>
</dbReference>
<dbReference type="AlphaFoldDB" id="A0A2S2E1C3"/>
<dbReference type="GO" id="GO:0005886">
    <property type="term" value="C:plasma membrane"/>
    <property type="evidence" value="ECO:0007669"/>
    <property type="project" value="UniProtKB-SubCell"/>
</dbReference>
<dbReference type="Proteomes" id="UP000245728">
    <property type="component" value="Chromosome"/>
</dbReference>
<dbReference type="SUPFAM" id="SSF101307">
    <property type="entry name" value="YutG-like"/>
    <property type="match status" value="1"/>
</dbReference>
<protein>
    <recommendedName>
        <fullName evidence="1">Phosphatidylglycerophosphatase A</fullName>
        <ecNumber evidence="1">3.1.3.27</ecNumber>
    </recommendedName>
    <alternativeName>
        <fullName evidence="1">Phosphatidylglycerolphosphate phosphatase A</fullName>
    </alternativeName>
</protein>
<keyword evidence="5" id="KW-1185">Reference proteome</keyword>
<keyword evidence="2" id="KW-1133">Transmembrane helix</keyword>
<dbReference type="PIRSF" id="PIRSF006162">
    <property type="entry name" value="PgpA"/>
    <property type="match status" value="1"/>
</dbReference>
<feature type="transmembrane region" description="Helical" evidence="2">
    <location>
        <begin position="136"/>
        <end position="159"/>
    </location>
</feature>
<dbReference type="EMBL" id="CP029347">
    <property type="protein sequence ID" value="AWL11426.1"/>
    <property type="molecule type" value="Genomic_DNA"/>
</dbReference>
<keyword evidence="1" id="KW-0460">Magnesium</keyword>
<dbReference type="KEGG" id="salh:HMF8227_00931"/>
<proteinExistence type="predicted"/>
<dbReference type="OrthoDB" id="9804091at2"/>
<dbReference type="EC" id="3.1.3.27" evidence="1"/>
<dbReference type="InterPro" id="IPR026037">
    <property type="entry name" value="PgpA"/>
</dbReference>
<comment type="function">
    <text evidence="1">Lipid phosphatase which dephosphorylates phosphatidylglycerophosphate (PGP) to phosphatidylglycerol (PG).</text>
</comment>
<dbReference type="GO" id="GO:0006655">
    <property type="term" value="P:phosphatidylglycerol biosynthetic process"/>
    <property type="evidence" value="ECO:0007669"/>
    <property type="project" value="UniProtKB-UniPathway"/>
</dbReference>
<dbReference type="GO" id="GO:0046872">
    <property type="term" value="F:metal ion binding"/>
    <property type="evidence" value="ECO:0007669"/>
    <property type="project" value="UniProtKB-KW"/>
</dbReference>
<keyword evidence="1 4" id="KW-0378">Hydrolase</keyword>
<accession>A0A2S2E1C3</accession>
<comment type="cofactor">
    <cofactor evidence="1">
        <name>Mg(2+)</name>
        <dbReference type="ChEBI" id="CHEBI:18420"/>
    </cofactor>
</comment>
<sequence length="160" mass="17352">MSSQVSAHLLKNPVHFLALGLGSGLSPKAPGTAGTLAALPLIWLCAPTDSLIYLAITLAISLLGIWICDYSAYKMGVHDHPAIVWDEFAGIFITFLLVPATGLNLVAGFVLFRFFDIVKPWPIRWLDRHVDGGLGIMLDDILAGIFALLCMHGLLWAGWL</sequence>
<keyword evidence="1 2" id="KW-0812">Transmembrane</keyword>
<reference evidence="4 5" key="1">
    <citation type="submission" date="2018-05" db="EMBL/GenBank/DDBJ databases">
        <title>Salinimonas sp. HMF8227 Genome sequencing and assembly.</title>
        <authorList>
            <person name="Kang H."/>
            <person name="Kang J."/>
            <person name="Cha I."/>
            <person name="Kim H."/>
            <person name="Joh K."/>
        </authorList>
    </citation>
    <scope>NUCLEOTIDE SEQUENCE [LARGE SCALE GENOMIC DNA]</scope>
    <source>
        <strain evidence="4 5">HMF8227</strain>
    </source>
</reference>
<keyword evidence="1" id="KW-1208">Phospholipid metabolism</keyword>
<feature type="transmembrane region" description="Helical" evidence="2">
    <location>
        <begin position="88"/>
        <end position="115"/>
    </location>
</feature>
<dbReference type="UniPathway" id="UPA00084">
    <property type="reaction ID" value="UER00504"/>
</dbReference>
<keyword evidence="1" id="KW-1003">Cell membrane</keyword>
<name>A0A2S2E1C3_9ALTE</name>
<keyword evidence="1" id="KW-0479">Metal-binding</keyword>
<evidence type="ECO:0000313" key="5">
    <source>
        <dbReference type="Proteomes" id="UP000245728"/>
    </source>
</evidence>
<dbReference type="RefSeq" id="WP_109339072.1">
    <property type="nucleotide sequence ID" value="NZ_CP029347.1"/>
</dbReference>
<dbReference type="Pfam" id="PF04608">
    <property type="entry name" value="PgpA"/>
    <property type="match status" value="1"/>
</dbReference>
<organism evidence="4 5">
    <name type="scientific">Saliniradius amylolyticus</name>
    <dbReference type="NCBI Taxonomy" id="2183582"/>
    <lineage>
        <taxon>Bacteria</taxon>
        <taxon>Pseudomonadati</taxon>
        <taxon>Pseudomonadota</taxon>
        <taxon>Gammaproteobacteria</taxon>
        <taxon>Alteromonadales</taxon>
        <taxon>Alteromonadaceae</taxon>
        <taxon>Saliniradius</taxon>
    </lineage>
</organism>
<comment type="subcellular location">
    <subcellularLocation>
        <location evidence="1">Cell inner membrane</location>
        <topology evidence="1">Multi-pass membrane protein</topology>
    </subcellularLocation>
</comment>
<dbReference type="InterPro" id="IPR036681">
    <property type="entry name" value="PgpA-like_sf"/>
</dbReference>
<keyword evidence="1 2" id="KW-0472">Membrane</keyword>
<dbReference type="PANTHER" id="PTHR36305">
    <property type="entry name" value="PHOSPHATIDYLGLYCEROPHOSPHATASE A"/>
    <property type="match status" value="1"/>
</dbReference>
<keyword evidence="1" id="KW-0443">Lipid metabolism</keyword>
<keyword evidence="1" id="KW-0442">Lipid degradation</keyword>
<evidence type="ECO:0000256" key="1">
    <source>
        <dbReference type="PIRNR" id="PIRNR006162"/>
    </source>
</evidence>
<feature type="domain" description="YutG/PgpA" evidence="3">
    <location>
        <begin position="17"/>
        <end position="154"/>
    </location>
</feature>
<dbReference type="GO" id="GO:0009395">
    <property type="term" value="P:phospholipid catabolic process"/>
    <property type="evidence" value="ECO:0007669"/>
    <property type="project" value="UniProtKB-KW"/>
</dbReference>
<evidence type="ECO:0000313" key="4">
    <source>
        <dbReference type="EMBL" id="AWL11426.1"/>
    </source>
</evidence>
<feature type="transmembrane region" description="Helical" evidence="2">
    <location>
        <begin position="51"/>
        <end position="73"/>
    </location>
</feature>
<dbReference type="PANTHER" id="PTHR36305:SF1">
    <property type="entry name" value="PHOSPHATIDYLGLYCEROPHOSPHATASE A"/>
    <property type="match status" value="1"/>
</dbReference>
<gene>
    <name evidence="4" type="primary">pgpA</name>
    <name evidence="4" type="ORF">HMF8227_00931</name>
</gene>
<keyword evidence="1" id="KW-0997">Cell inner membrane</keyword>
<evidence type="ECO:0000259" key="3">
    <source>
        <dbReference type="Pfam" id="PF04608"/>
    </source>
</evidence>
<dbReference type="CDD" id="cd06971">
    <property type="entry name" value="PgpA"/>
    <property type="match status" value="1"/>
</dbReference>
<keyword evidence="1" id="KW-0595">Phospholipid degradation</keyword>
<comment type="pathway">
    <text evidence="1">Phospholipid metabolism; phosphatidylglycerol biosynthesis; phosphatidylglycerol from CDP-diacylglycerol: step 2/2.</text>
</comment>
<evidence type="ECO:0000256" key="2">
    <source>
        <dbReference type="SAM" id="Phobius"/>
    </source>
</evidence>
<comment type="catalytic activity">
    <reaction evidence="1">
        <text>a 1,2-diacyl-sn-glycero-3-phospho-(1'-sn-glycero-3'-phosphate) + H2O = a 1,2-diacyl-sn-glycero-3-phospho-(1'-sn-glycerol) + phosphate</text>
        <dbReference type="Rhea" id="RHEA:33751"/>
        <dbReference type="ChEBI" id="CHEBI:15377"/>
        <dbReference type="ChEBI" id="CHEBI:43474"/>
        <dbReference type="ChEBI" id="CHEBI:60110"/>
        <dbReference type="ChEBI" id="CHEBI:64716"/>
        <dbReference type="EC" id="3.1.3.27"/>
    </reaction>
</comment>